<keyword evidence="1" id="KW-1133">Transmembrane helix</keyword>
<organism evidence="2">
    <name type="scientific">uncultured Caudovirales phage</name>
    <dbReference type="NCBI Taxonomy" id="2100421"/>
    <lineage>
        <taxon>Viruses</taxon>
        <taxon>Duplodnaviria</taxon>
        <taxon>Heunggongvirae</taxon>
        <taxon>Uroviricota</taxon>
        <taxon>Caudoviricetes</taxon>
        <taxon>Peduoviridae</taxon>
        <taxon>Maltschvirus</taxon>
        <taxon>Maltschvirus maltsch</taxon>
    </lineage>
</organism>
<protein>
    <submittedName>
        <fullName evidence="2">Uncharacterized protein</fullName>
    </submittedName>
</protein>
<feature type="transmembrane region" description="Helical" evidence="1">
    <location>
        <begin position="21"/>
        <end position="41"/>
    </location>
</feature>
<evidence type="ECO:0000256" key="1">
    <source>
        <dbReference type="SAM" id="Phobius"/>
    </source>
</evidence>
<accession>A0A6J5L8N7</accession>
<keyword evidence="1" id="KW-0472">Membrane</keyword>
<evidence type="ECO:0000313" key="2">
    <source>
        <dbReference type="EMBL" id="CAB4129802.1"/>
    </source>
</evidence>
<gene>
    <name evidence="2" type="ORF">UFOVP117_106</name>
</gene>
<proteinExistence type="predicted"/>
<name>A0A6J5L8N7_9CAUD</name>
<keyword evidence="1" id="KW-0812">Transmembrane</keyword>
<reference evidence="2" key="1">
    <citation type="submission" date="2020-04" db="EMBL/GenBank/DDBJ databases">
        <authorList>
            <person name="Chiriac C."/>
            <person name="Salcher M."/>
            <person name="Ghai R."/>
            <person name="Kavagutti S V."/>
        </authorList>
    </citation>
    <scope>NUCLEOTIDE SEQUENCE</scope>
</reference>
<dbReference type="EMBL" id="LR796235">
    <property type="protein sequence ID" value="CAB4129802.1"/>
    <property type="molecule type" value="Genomic_DNA"/>
</dbReference>
<sequence>MEKEIKVEEKKCTKCDKMKQSIVPQVVLGVLIFSFTIYGVVEFVRDIIELLSH</sequence>